<dbReference type="Proteomes" id="UP001596989">
    <property type="component" value="Unassembled WGS sequence"/>
</dbReference>
<reference evidence="3" key="1">
    <citation type="journal article" date="2019" name="Int. J. Syst. Evol. Microbiol.">
        <title>The Global Catalogue of Microorganisms (GCM) 10K type strain sequencing project: providing services to taxonomists for standard genome sequencing and annotation.</title>
        <authorList>
            <consortium name="The Broad Institute Genomics Platform"/>
            <consortium name="The Broad Institute Genome Sequencing Center for Infectious Disease"/>
            <person name="Wu L."/>
            <person name="Ma J."/>
        </authorList>
    </citation>
    <scope>NUCLEOTIDE SEQUENCE [LARGE SCALE GENOMIC DNA]</scope>
    <source>
        <strain evidence="3">CCUG 59129</strain>
    </source>
</reference>
<accession>A0ABW3HM82</accession>
<sequence>MKQQQKGKRSIALPVTLILLVMSLMGNVLLLTKNINNGQRIAVQKGEVIFDRAKQSLELAQNMEGRMMELIELSPSDGTAQRLAARYAAIDLQHDGSSLKELMATAELQSEGALEGAGATTEAYIDNFSYERLFAIGNGAGALDESERKAIEELQQSFSELQRAISTFSFVGEGNKSFMIRLSSGYGWHDVATSIEAVIQQYTNSHN</sequence>
<keyword evidence="1" id="KW-0472">Membrane</keyword>
<proteinExistence type="predicted"/>
<evidence type="ECO:0000256" key="1">
    <source>
        <dbReference type="SAM" id="Phobius"/>
    </source>
</evidence>
<evidence type="ECO:0000313" key="2">
    <source>
        <dbReference type="EMBL" id="MFD0958629.1"/>
    </source>
</evidence>
<protein>
    <submittedName>
        <fullName evidence="2">Uncharacterized protein</fullName>
    </submittedName>
</protein>
<evidence type="ECO:0000313" key="3">
    <source>
        <dbReference type="Proteomes" id="UP001596989"/>
    </source>
</evidence>
<feature type="transmembrane region" description="Helical" evidence="1">
    <location>
        <begin position="12"/>
        <end position="31"/>
    </location>
</feature>
<comment type="caution">
    <text evidence="2">The sequence shown here is derived from an EMBL/GenBank/DDBJ whole genome shotgun (WGS) entry which is preliminary data.</text>
</comment>
<organism evidence="2 3">
    <name type="scientific">Paenibacillus chungangensis</name>
    <dbReference type="NCBI Taxonomy" id="696535"/>
    <lineage>
        <taxon>Bacteria</taxon>
        <taxon>Bacillati</taxon>
        <taxon>Bacillota</taxon>
        <taxon>Bacilli</taxon>
        <taxon>Bacillales</taxon>
        <taxon>Paenibacillaceae</taxon>
        <taxon>Paenibacillus</taxon>
    </lineage>
</organism>
<gene>
    <name evidence="2" type="ORF">ACFQ2I_04430</name>
</gene>
<keyword evidence="1" id="KW-1133">Transmembrane helix</keyword>
<keyword evidence="1" id="KW-0812">Transmembrane</keyword>
<name>A0ABW3HM82_9BACL</name>
<keyword evidence="3" id="KW-1185">Reference proteome</keyword>
<dbReference type="EMBL" id="JBHTJZ010000005">
    <property type="protein sequence ID" value="MFD0958629.1"/>
    <property type="molecule type" value="Genomic_DNA"/>
</dbReference>
<dbReference type="RefSeq" id="WP_377562436.1">
    <property type="nucleotide sequence ID" value="NZ_JBHTJZ010000005.1"/>
</dbReference>